<name>A0A0F9NLR8_9ZZZZ</name>
<dbReference type="Gene3D" id="1.10.3210.10">
    <property type="entry name" value="Hypothetical protein af1432"/>
    <property type="match status" value="1"/>
</dbReference>
<gene>
    <name evidence="3" type="ORF">LCGC14_1245770</name>
</gene>
<protein>
    <recommendedName>
        <fullName evidence="2">HD/PDEase domain-containing protein</fullName>
    </recommendedName>
</protein>
<organism evidence="3">
    <name type="scientific">marine sediment metagenome</name>
    <dbReference type="NCBI Taxonomy" id="412755"/>
    <lineage>
        <taxon>unclassified sequences</taxon>
        <taxon>metagenomes</taxon>
        <taxon>ecological metagenomes</taxon>
    </lineage>
</organism>
<dbReference type="InterPro" id="IPR006261">
    <property type="entry name" value="dGTPase"/>
</dbReference>
<dbReference type="SUPFAM" id="SSF109604">
    <property type="entry name" value="HD-domain/PDEase-like"/>
    <property type="match status" value="1"/>
</dbReference>
<dbReference type="Gene3D" id="1.10.3410.10">
    <property type="entry name" value="putative deoxyguanosinetriphosphate triphosphohydrolase like domain"/>
    <property type="match status" value="1"/>
</dbReference>
<dbReference type="InterPro" id="IPR006674">
    <property type="entry name" value="HD_domain"/>
</dbReference>
<dbReference type="InterPro" id="IPR003607">
    <property type="entry name" value="HD/PDEase_dom"/>
</dbReference>
<evidence type="ECO:0000313" key="3">
    <source>
        <dbReference type="EMBL" id="KKM89725.1"/>
    </source>
</evidence>
<comment type="caution">
    <text evidence="3">The sequence shown here is derived from an EMBL/GenBank/DDBJ whole genome shotgun (WGS) entry which is preliminary data.</text>
</comment>
<dbReference type="GO" id="GO:0016793">
    <property type="term" value="F:triphosphoric monoester hydrolase activity"/>
    <property type="evidence" value="ECO:0007669"/>
    <property type="project" value="InterPro"/>
</dbReference>
<dbReference type="SMART" id="SM00471">
    <property type="entry name" value="HDc"/>
    <property type="match status" value="1"/>
</dbReference>
<dbReference type="EMBL" id="LAZR01006774">
    <property type="protein sequence ID" value="KKM89725.1"/>
    <property type="molecule type" value="Genomic_DNA"/>
</dbReference>
<dbReference type="NCBIfam" id="TIGR01353">
    <property type="entry name" value="dGTP_triPase"/>
    <property type="match status" value="1"/>
</dbReference>
<proteinExistence type="predicted"/>
<dbReference type="AlphaFoldDB" id="A0A0F9NLR8"/>
<evidence type="ECO:0000259" key="2">
    <source>
        <dbReference type="SMART" id="SM00471"/>
    </source>
</evidence>
<dbReference type="InterPro" id="IPR027432">
    <property type="entry name" value="dGTP_triphosphohydrolase_C"/>
</dbReference>
<dbReference type="InterPro" id="IPR023293">
    <property type="entry name" value="dGTP_triP_hydro_central_sf"/>
</dbReference>
<feature type="domain" description="HD/PDEase" evidence="2">
    <location>
        <begin position="62"/>
        <end position="266"/>
    </location>
</feature>
<dbReference type="Pfam" id="PF01966">
    <property type="entry name" value="HD"/>
    <property type="match status" value="1"/>
</dbReference>
<dbReference type="Pfam" id="PF13286">
    <property type="entry name" value="HD_assoc"/>
    <property type="match status" value="1"/>
</dbReference>
<dbReference type="Gene3D" id="1.10.3550.10">
    <property type="entry name" value="eoxyguanosinetriphosphate triphosphohydrolase domain-like"/>
    <property type="match status" value="1"/>
</dbReference>
<accession>A0A0F9NLR8</accession>
<dbReference type="InterPro" id="IPR026875">
    <property type="entry name" value="PHydrolase_assoc_dom"/>
</dbReference>
<evidence type="ECO:0000256" key="1">
    <source>
        <dbReference type="ARBA" id="ARBA00022801"/>
    </source>
</evidence>
<reference evidence="3" key="1">
    <citation type="journal article" date="2015" name="Nature">
        <title>Complex archaea that bridge the gap between prokaryotes and eukaryotes.</title>
        <authorList>
            <person name="Spang A."/>
            <person name="Saw J.H."/>
            <person name="Jorgensen S.L."/>
            <person name="Zaremba-Niedzwiedzka K."/>
            <person name="Martijn J."/>
            <person name="Lind A.E."/>
            <person name="van Eijk R."/>
            <person name="Schleper C."/>
            <person name="Guy L."/>
            <person name="Ettema T.J."/>
        </authorList>
    </citation>
    <scope>NUCLEOTIDE SEQUENCE</scope>
</reference>
<sequence>MDWQRLLSEKRIRKLLGGADSTRVKDDRRTEFDRDYDRSIFSTPVKRLQDKAQVFPLEPDDSIRTRLTHSLEVSSVARGIASTAGKWMAERGILGDGPERSLRAIEAIASTCGLIHDLGNAPFGHSGEQAIKTWFAEKARQDETFLSFPERADAEQLRNDFLRFEGNAQTLRLVSKLQILADEFGLNLTCGTMSAACKYLSPSHKVDGDGSDQGRTKPGYFASEAEVIRVVREQTGTGDARNPITFFVEAADDAVYATVDLEDGVRKGVLHWKTIEKRLLEAAEEDDSGLIAACLTASNKQVSRGVEHMSLSGRAEDEARTQAFRVAAIGNTVTAVVQAFKDHYEEIMAGQYTSELVGDSRAKKLIKVCKGLGIEFVYRSDETLRLEIQGRHVIHSLMDLFWEGVHTGRMDGFSFPDKIYALSSKNYRTICERAICKGMFPEKYCKLQLVTDYICGMTDTFACKLHRRLTNG</sequence>
<keyword evidence="1" id="KW-0378">Hydrolase</keyword>